<dbReference type="HOGENOM" id="CLU_027402_33_9_6"/>
<dbReference type="EMBL" id="AE016827">
    <property type="protein sequence ID" value="AAU38905.1"/>
    <property type="molecule type" value="Genomic_DNA"/>
</dbReference>
<dbReference type="RefSeq" id="WP_011201446.1">
    <property type="nucleotide sequence ID" value="NC_006300.1"/>
</dbReference>
<sequence length="104" mass="11965">MRRTFSAEYKAEAVKLVIERGYSVSQACRELGVGETALRRWISQVQAEQQGYVLAGSKPISPEQQRIRELENRIKELEEDKDILKKATAILMSLENKNTKSLRR</sequence>
<dbReference type="STRING" id="221988.MS2298"/>
<keyword evidence="4" id="KW-1185">Reference proteome</keyword>
<dbReference type="PANTHER" id="PTHR33215">
    <property type="entry name" value="PROTEIN DISTAL ANTENNA"/>
    <property type="match status" value="1"/>
</dbReference>
<dbReference type="GO" id="GO:0004803">
    <property type="term" value="F:transposase activity"/>
    <property type="evidence" value="ECO:0007669"/>
    <property type="project" value="InterPro"/>
</dbReference>
<name>Q65Q55_MANSM</name>
<evidence type="ECO:0000256" key="2">
    <source>
        <dbReference type="SAM" id="Coils"/>
    </source>
</evidence>
<protein>
    <recommendedName>
        <fullName evidence="5">Transposase</fullName>
    </recommendedName>
</protein>
<evidence type="ECO:0000313" key="3">
    <source>
        <dbReference type="EMBL" id="AAU38905.1"/>
    </source>
</evidence>
<evidence type="ECO:0000256" key="1">
    <source>
        <dbReference type="ARBA" id="ARBA00009964"/>
    </source>
</evidence>
<dbReference type="AlphaFoldDB" id="Q65Q55"/>
<comment type="similarity">
    <text evidence="1">Belongs to the transposase 8 family.</text>
</comment>
<dbReference type="Gene3D" id="1.10.10.60">
    <property type="entry name" value="Homeodomain-like"/>
    <property type="match status" value="1"/>
</dbReference>
<dbReference type="InterPro" id="IPR002514">
    <property type="entry name" value="Transposase_8"/>
</dbReference>
<dbReference type="eggNOG" id="COG2963">
    <property type="taxonomic scope" value="Bacteria"/>
</dbReference>
<proteinExistence type="inferred from homology"/>
<keyword evidence="2" id="KW-0175">Coiled coil</keyword>
<dbReference type="PANTHER" id="PTHR33215:SF12">
    <property type="entry name" value="TRANSPOSASE INSN FOR INSERTION SEQUENCE ELEMENT IS911A-RELATED"/>
    <property type="match status" value="1"/>
</dbReference>
<gene>
    <name evidence="3" type="ordered locus">MS2298</name>
</gene>
<dbReference type="InterPro" id="IPR009057">
    <property type="entry name" value="Homeodomain-like_sf"/>
</dbReference>
<dbReference type="SUPFAM" id="SSF46689">
    <property type="entry name" value="Homeodomain-like"/>
    <property type="match status" value="1"/>
</dbReference>
<accession>Q65Q55</accession>
<organism evidence="3 4">
    <name type="scientific">Mannheimia succiniciproducens (strain KCTC 0769BP / MBEL55E)</name>
    <dbReference type="NCBI Taxonomy" id="221988"/>
    <lineage>
        <taxon>Bacteria</taxon>
        <taxon>Pseudomonadati</taxon>
        <taxon>Pseudomonadota</taxon>
        <taxon>Gammaproteobacteria</taxon>
        <taxon>Pasteurellales</taxon>
        <taxon>Pasteurellaceae</taxon>
        <taxon>Basfia</taxon>
    </lineage>
</organism>
<evidence type="ECO:0000313" key="4">
    <source>
        <dbReference type="Proteomes" id="UP000000607"/>
    </source>
</evidence>
<dbReference type="GO" id="GO:0006313">
    <property type="term" value="P:DNA transposition"/>
    <property type="evidence" value="ECO:0007669"/>
    <property type="project" value="InterPro"/>
</dbReference>
<dbReference type="KEGG" id="msu:MS2298"/>
<dbReference type="Pfam" id="PF01527">
    <property type="entry name" value="HTH_Tnp_1"/>
    <property type="match status" value="1"/>
</dbReference>
<dbReference type="GO" id="GO:0003677">
    <property type="term" value="F:DNA binding"/>
    <property type="evidence" value="ECO:0007669"/>
    <property type="project" value="InterPro"/>
</dbReference>
<dbReference type="InterPro" id="IPR051839">
    <property type="entry name" value="RD_transcriptional_regulator"/>
</dbReference>
<dbReference type="Proteomes" id="UP000000607">
    <property type="component" value="Chromosome"/>
</dbReference>
<evidence type="ECO:0008006" key="5">
    <source>
        <dbReference type="Google" id="ProtNLM"/>
    </source>
</evidence>
<dbReference type="OrthoDB" id="9803878at2"/>
<feature type="coiled-coil region" evidence="2">
    <location>
        <begin position="60"/>
        <end position="97"/>
    </location>
</feature>
<reference evidence="3 4" key="1">
    <citation type="journal article" date="2004" name="Nat. Biotechnol.">
        <title>The genome sequence of the capnophilic rumen bacterium Mannheimia succiniciproducens.</title>
        <authorList>
            <person name="Hong S.H."/>
            <person name="Kim J.S."/>
            <person name="Lee S.Y."/>
            <person name="In Y.H."/>
            <person name="Choi S.S."/>
            <person name="Rih J.-K."/>
            <person name="Kim C.H."/>
            <person name="Jeong H."/>
            <person name="Hur C.G."/>
            <person name="Kim J.J."/>
        </authorList>
    </citation>
    <scope>NUCLEOTIDE SEQUENCE [LARGE SCALE GENOMIC DNA]</scope>
    <source>
        <strain evidence="4">KCTC 0769BP / MBEL55E</strain>
    </source>
</reference>